<protein>
    <recommendedName>
        <fullName evidence="4">Methyltransferase domain-containing protein</fullName>
    </recommendedName>
</protein>
<name>A0A1Z5K3P8_FISSO</name>
<dbReference type="SUPFAM" id="SSF53335">
    <property type="entry name" value="S-adenosyl-L-methionine-dependent methyltransferases"/>
    <property type="match status" value="1"/>
</dbReference>
<keyword evidence="3" id="KW-1185">Reference proteome</keyword>
<proteinExistence type="predicted"/>
<dbReference type="InterPro" id="IPR029063">
    <property type="entry name" value="SAM-dependent_MTases_sf"/>
</dbReference>
<evidence type="ECO:0008006" key="4">
    <source>
        <dbReference type="Google" id="ProtNLM"/>
    </source>
</evidence>
<accession>A0A1Z5K3P8</accession>
<evidence type="ECO:0000313" key="3">
    <source>
        <dbReference type="Proteomes" id="UP000198406"/>
    </source>
</evidence>
<evidence type="ECO:0000256" key="1">
    <source>
        <dbReference type="SAM" id="MobiDB-lite"/>
    </source>
</evidence>
<reference evidence="2 3" key="1">
    <citation type="journal article" date="2015" name="Plant Cell">
        <title>Oil accumulation by the oleaginous diatom Fistulifera solaris as revealed by the genome and transcriptome.</title>
        <authorList>
            <person name="Tanaka T."/>
            <person name="Maeda Y."/>
            <person name="Veluchamy A."/>
            <person name="Tanaka M."/>
            <person name="Abida H."/>
            <person name="Marechal E."/>
            <person name="Bowler C."/>
            <person name="Muto M."/>
            <person name="Sunaga Y."/>
            <person name="Tanaka M."/>
            <person name="Yoshino T."/>
            <person name="Taniguchi T."/>
            <person name="Fukuda Y."/>
            <person name="Nemoto M."/>
            <person name="Matsumoto M."/>
            <person name="Wong P.S."/>
            <person name="Aburatani S."/>
            <person name="Fujibuchi W."/>
        </authorList>
    </citation>
    <scope>NUCLEOTIDE SEQUENCE [LARGE SCALE GENOMIC DNA]</scope>
    <source>
        <strain evidence="2 3">JPCC DA0580</strain>
    </source>
</reference>
<dbReference type="InParanoid" id="A0A1Z5K3P8"/>
<dbReference type="Gene3D" id="3.40.50.150">
    <property type="entry name" value="Vaccinia Virus protein VP39"/>
    <property type="match status" value="1"/>
</dbReference>
<dbReference type="Proteomes" id="UP000198406">
    <property type="component" value="Unassembled WGS sequence"/>
</dbReference>
<dbReference type="EMBL" id="BDSP01000152">
    <property type="protein sequence ID" value="GAX20874.1"/>
    <property type="molecule type" value="Genomic_DNA"/>
</dbReference>
<evidence type="ECO:0000313" key="2">
    <source>
        <dbReference type="EMBL" id="GAX20874.1"/>
    </source>
</evidence>
<comment type="caution">
    <text evidence="2">The sequence shown here is derived from an EMBL/GenBank/DDBJ whole genome shotgun (WGS) entry which is preliminary data.</text>
</comment>
<dbReference type="OrthoDB" id="74240at2759"/>
<gene>
    <name evidence="2" type="ORF">FisN_7Hh192</name>
</gene>
<feature type="region of interest" description="Disordered" evidence="1">
    <location>
        <begin position="1"/>
        <end position="28"/>
    </location>
</feature>
<sequence>MERQSRTLPVDEDHNTHDATTKKQKMTDMPKSISFEDWYPQRTRSKVLDIRLHPTRTSFAVHIPPHELPNRLFELPPRQVPLFLWVDDESTNSLDVLSLLQGPARKQKPWIIEGIIHGDLDQKACSAPEILPRLWDPDSMVESVLLPLLKETSASLEVWDLGAGVGRDVVFLAETLRDRTIVAIDQRYLKQSQPFLEFCQRRQVSQWTRCRAVRLDPISEFRNILQESWDKVGCFYAVRFWNKALFRCILDAAPLIQNGTIVAISHFGKATPDSDWPHIHPNSKQVLERYELRDMVEGTAWKIRCDRVVTDSDHGRTLIQFVAQLHKTE</sequence>
<organism evidence="2 3">
    <name type="scientific">Fistulifera solaris</name>
    <name type="common">Oleaginous diatom</name>
    <dbReference type="NCBI Taxonomy" id="1519565"/>
    <lineage>
        <taxon>Eukaryota</taxon>
        <taxon>Sar</taxon>
        <taxon>Stramenopiles</taxon>
        <taxon>Ochrophyta</taxon>
        <taxon>Bacillariophyta</taxon>
        <taxon>Bacillariophyceae</taxon>
        <taxon>Bacillariophycidae</taxon>
        <taxon>Naviculales</taxon>
        <taxon>Naviculaceae</taxon>
        <taxon>Fistulifera</taxon>
    </lineage>
</organism>
<dbReference type="AlphaFoldDB" id="A0A1Z5K3P8"/>